<feature type="compositionally biased region" description="Acidic residues" evidence="1">
    <location>
        <begin position="345"/>
        <end position="360"/>
    </location>
</feature>
<organism evidence="2 3">
    <name type="scientific">Symbiodinium necroappetens</name>
    <dbReference type="NCBI Taxonomy" id="1628268"/>
    <lineage>
        <taxon>Eukaryota</taxon>
        <taxon>Sar</taxon>
        <taxon>Alveolata</taxon>
        <taxon>Dinophyceae</taxon>
        <taxon>Suessiales</taxon>
        <taxon>Symbiodiniaceae</taxon>
        <taxon>Symbiodinium</taxon>
    </lineage>
</organism>
<feature type="compositionally biased region" description="Low complexity" evidence="1">
    <location>
        <begin position="381"/>
        <end position="390"/>
    </location>
</feature>
<feature type="compositionally biased region" description="Low complexity" evidence="1">
    <location>
        <begin position="26"/>
        <end position="39"/>
    </location>
</feature>
<feature type="region of interest" description="Disordered" evidence="1">
    <location>
        <begin position="428"/>
        <end position="449"/>
    </location>
</feature>
<feature type="region of interest" description="Disordered" evidence="1">
    <location>
        <begin position="381"/>
        <end position="415"/>
    </location>
</feature>
<keyword evidence="3" id="KW-1185">Reference proteome</keyword>
<gene>
    <name evidence="2" type="ORF">SNEC2469_LOCUS824</name>
</gene>
<dbReference type="Proteomes" id="UP000601435">
    <property type="component" value="Unassembled WGS sequence"/>
</dbReference>
<accession>A0A812IUE4</accession>
<proteinExistence type="predicted"/>
<sequence length="1387" mass="149864">MSGRPSIADLVIHFGGLRISVSSNEAPAPAASSAAPSSPTGSFVLVEAPADSPQALTGPLAGEATEPSRDPTGTSASEDFLAATTVEELGALRLGPLDHLARGLKAVGDWTAEARIARAYRAGLSAGALYREEREWLHSSPALGARNRYYIVLQCVAVPAGFVTQSFATFQAHVQRDRHGQEDVIQLLTNPPDGRPLPLIYLLDDEVNATMRVTAFLLKYRAGGFMVVVPDTPAVRALVGGLAEEGVENPFGFSEADIACETPRRRAVGAVSVLLVDVPWAGLDLFRRGASLRSSPLSLVSITLQGTVVRPVVAAALAAADNWINRAIAEPELQESMGEYATAAEEQDNPDEEADAEDEAGALPEPDQELARLRAQVAALERAAQAAPPATGVGRTSAPHGRRGARDLFPEAASVGLSGRDLERLREAAGAPPPRIAQHERAPQRETAVQQADDLLAELDLEATQDEPGAGTSDPILHRLLLIQTRMLNQLTASRPQGALESALASGGAKDDGNLNARGSAARDAYVRLLKDSVQVSSQIRRLVAEDLGESVEDPPSSLMRRYIERRCPVGEHRTLALIGSFAGHAWQRARETDNVEMEAWFARLVLFVDQAGTENGRTQLAWLLAGLPEPSWSTMMRRKSGLKPFAKSCPSLWASANLAYLREMDWLSSKMASSSSGDPSKDSGKDDAAAEASRWCADAHHIRDRAERPALAILQSVFVDARRTPRDTIYQLERDSVNELFSLCALAPLLQTDWRVGYADFLFSMDASPDGAGLCAAALPQETVKELWRYSEQKGFYTKLLEPASAILAAAGLDDDPGTAFVEDIDDTHVSGLSFGSEPLPLRRPVSTPAGFLHLFASGPSWSCAHSLAGLSPVSLAPAGLSGELRFESLALDSVFHGLCGLVSSGALFDLHVSAPALSFLPRGRSRARSEADPSASSASGRELGLHNRLARRLCFLLCIAASSGVFFSVTQPACSLMFRLHCFRGLVALGAVLSYACSCDFGAPFKRALVVLHNKPWLLELGEWGGGCRCPAGAVHFRVAGSFSAASARQFEASCSPSSAAVFGRSPRVGELVVPPLPLPLAWLLLCFRPRAFHDNPEWIGELADCLEFVELLRYKFAAPGHINVLECRAYKTWIKWCAKRRSSLTALQSLACLACSFFCLLVMSNGTLALGIPVARVEALDAFVFWLESVHGLSLAAVTGSASSAALALRAFGLHLYSGGYPRYLLVYAITSIQDRFPEYRSHLSPAWQIDRKWQLAEPGECRPVISQPILQASVALAICWGWYDWAALTCVGFLCMLHPSEMIPLLRQDLVFPADALSPDPVAYVHIRNPKTQRFARRQHAGLEDPSVLALLHALYFDFPLSARLFRGSMHVYRRQWNCTLTR</sequence>
<feature type="non-terminal residue" evidence="2">
    <location>
        <position position="1"/>
    </location>
</feature>
<feature type="region of interest" description="Disordered" evidence="1">
    <location>
        <begin position="25"/>
        <end position="76"/>
    </location>
</feature>
<dbReference type="OrthoDB" id="430784at2759"/>
<feature type="region of interest" description="Disordered" evidence="1">
    <location>
        <begin position="340"/>
        <end position="364"/>
    </location>
</feature>
<protein>
    <submittedName>
        <fullName evidence="2">Uncharacterized protein</fullName>
    </submittedName>
</protein>
<evidence type="ECO:0000256" key="1">
    <source>
        <dbReference type="SAM" id="MobiDB-lite"/>
    </source>
</evidence>
<evidence type="ECO:0000313" key="3">
    <source>
        <dbReference type="Proteomes" id="UP000601435"/>
    </source>
</evidence>
<name>A0A812IUE4_9DINO</name>
<dbReference type="EMBL" id="CAJNJA010005151">
    <property type="protein sequence ID" value="CAE7184227.1"/>
    <property type="molecule type" value="Genomic_DNA"/>
</dbReference>
<evidence type="ECO:0000313" key="2">
    <source>
        <dbReference type="EMBL" id="CAE7184227.1"/>
    </source>
</evidence>
<comment type="caution">
    <text evidence="2">The sequence shown here is derived from an EMBL/GenBank/DDBJ whole genome shotgun (WGS) entry which is preliminary data.</text>
</comment>
<reference evidence="2" key="1">
    <citation type="submission" date="2021-02" db="EMBL/GenBank/DDBJ databases">
        <authorList>
            <person name="Dougan E. K."/>
            <person name="Rhodes N."/>
            <person name="Thang M."/>
            <person name="Chan C."/>
        </authorList>
    </citation>
    <scope>NUCLEOTIDE SEQUENCE</scope>
</reference>